<reference evidence="1" key="1">
    <citation type="submission" date="2018-02" db="EMBL/GenBank/DDBJ databases">
        <title>Rhizophora mucronata_Transcriptome.</title>
        <authorList>
            <person name="Meera S.P."/>
            <person name="Sreeshan A."/>
            <person name="Augustine A."/>
        </authorList>
    </citation>
    <scope>NUCLEOTIDE SEQUENCE</scope>
    <source>
        <tissue evidence="1">Leaf</tissue>
    </source>
</reference>
<name>A0A2P2NDF6_RHIMU</name>
<sequence length="21" mass="2225">MVDTCDCKKVVGYNIGAAFSC</sequence>
<organism evidence="1">
    <name type="scientific">Rhizophora mucronata</name>
    <name type="common">Asiatic mangrove</name>
    <dbReference type="NCBI Taxonomy" id="61149"/>
    <lineage>
        <taxon>Eukaryota</taxon>
        <taxon>Viridiplantae</taxon>
        <taxon>Streptophyta</taxon>
        <taxon>Embryophyta</taxon>
        <taxon>Tracheophyta</taxon>
        <taxon>Spermatophyta</taxon>
        <taxon>Magnoliopsida</taxon>
        <taxon>eudicotyledons</taxon>
        <taxon>Gunneridae</taxon>
        <taxon>Pentapetalae</taxon>
        <taxon>rosids</taxon>
        <taxon>fabids</taxon>
        <taxon>Malpighiales</taxon>
        <taxon>Rhizophoraceae</taxon>
        <taxon>Rhizophora</taxon>
    </lineage>
</organism>
<protein>
    <submittedName>
        <fullName evidence="1">Uncharacterized protein</fullName>
    </submittedName>
</protein>
<accession>A0A2P2NDF6</accession>
<proteinExistence type="predicted"/>
<dbReference type="AlphaFoldDB" id="A0A2P2NDF6"/>
<dbReference type="EMBL" id="GGEC01060011">
    <property type="protein sequence ID" value="MBX40495.1"/>
    <property type="molecule type" value="Transcribed_RNA"/>
</dbReference>
<evidence type="ECO:0000313" key="1">
    <source>
        <dbReference type="EMBL" id="MBX40495.1"/>
    </source>
</evidence>